<feature type="transmembrane region" description="Helical" evidence="7">
    <location>
        <begin position="117"/>
        <end position="137"/>
    </location>
</feature>
<evidence type="ECO:0000256" key="4">
    <source>
        <dbReference type="ARBA" id="ARBA00022692"/>
    </source>
</evidence>
<dbReference type="PROSITE" id="PS50928">
    <property type="entry name" value="ABC_TM1"/>
    <property type="match status" value="1"/>
</dbReference>
<evidence type="ECO:0000259" key="8">
    <source>
        <dbReference type="PROSITE" id="PS50928"/>
    </source>
</evidence>
<accession>A0A4R1BQG4</accession>
<feature type="transmembrane region" description="Helical" evidence="7">
    <location>
        <begin position="279"/>
        <end position="297"/>
    </location>
</feature>
<dbReference type="EMBL" id="SKBU01000006">
    <property type="protein sequence ID" value="TCJ19930.1"/>
    <property type="molecule type" value="Genomic_DNA"/>
</dbReference>
<keyword evidence="6 7" id="KW-0472">Membrane</keyword>
<gene>
    <name evidence="9" type="ORF">E0L93_02975</name>
</gene>
<sequence>MSYGATSKSSSRPRRLKLLRPYLLVLPAAVFLGLFVYWPVVLVTFLSFFEWNMVSPQMTFVGLENFASRFADPAFYRLLFQSLLYIAIALLGNFLLPVGLAMLTLQLGGRCGDVYQSLIFTPTVVAVSVGALLWQYIYLPTGGLLNAFLGLFGVPGNNWLNDPATALGSIGVITAWKFMGFNYLIALAGLMAIPKEYLEAARVDGAAGWSFVRWVLIPLLMPTVLFVMLTAILQALPNAFVPIEILTRGGPNDASNNLLYATYQSAFQFFQIGKAGAEAVMLMLLLGGAAVWQFRILDRSLTYDR</sequence>
<evidence type="ECO:0000313" key="9">
    <source>
        <dbReference type="EMBL" id="TCJ19930.1"/>
    </source>
</evidence>
<dbReference type="GO" id="GO:0055085">
    <property type="term" value="P:transmembrane transport"/>
    <property type="evidence" value="ECO:0007669"/>
    <property type="project" value="InterPro"/>
</dbReference>
<proteinExistence type="inferred from homology"/>
<dbReference type="GO" id="GO:0005886">
    <property type="term" value="C:plasma membrane"/>
    <property type="evidence" value="ECO:0007669"/>
    <property type="project" value="UniProtKB-SubCell"/>
</dbReference>
<feature type="transmembrane region" description="Helical" evidence="7">
    <location>
        <begin position="166"/>
        <end position="193"/>
    </location>
</feature>
<keyword evidence="2 7" id="KW-0813">Transport</keyword>
<dbReference type="Gene3D" id="1.10.3720.10">
    <property type="entry name" value="MetI-like"/>
    <property type="match status" value="1"/>
</dbReference>
<comment type="subcellular location">
    <subcellularLocation>
        <location evidence="1 7">Cell membrane</location>
        <topology evidence="1 7">Multi-pass membrane protein</topology>
    </subcellularLocation>
</comment>
<evidence type="ECO:0000256" key="7">
    <source>
        <dbReference type="RuleBase" id="RU363032"/>
    </source>
</evidence>
<dbReference type="SUPFAM" id="SSF161098">
    <property type="entry name" value="MetI-like"/>
    <property type="match status" value="1"/>
</dbReference>
<dbReference type="Pfam" id="PF00528">
    <property type="entry name" value="BPD_transp_1"/>
    <property type="match status" value="1"/>
</dbReference>
<comment type="similarity">
    <text evidence="7">Belongs to the binding-protein-dependent transport system permease family.</text>
</comment>
<dbReference type="OrthoDB" id="9805974at2"/>
<dbReference type="RefSeq" id="WP_132688270.1">
    <property type="nucleotide sequence ID" value="NZ_SKBU01000006.1"/>
</dbReference>
<keyword evidence="3" id="KW-1003">Cell membrane</keyword>
<feature type="transmembrane region" description="Helical" evidence="7">
    <location>
        <begin position="83"/>
        <end position="105"/>
    </location>
</feature>
<evidence type="ECO:0000313" key="10">
    <source>
        <dbReference type="Proteomes" id="UP000295244"/>
    </source>
</evidence>
<dbReference type="InterPro" id="IPR035906">
    <property type="entry name" value="MetI-like_sf"/>
</dbReference>
<evidence type="ECO:0000256" key="6">
    <source>
        <dbReference type="ARBA" id="ARBA00023136"/>
    </source>
</evidence>
<feature type="transmembrane region" description="Helical" evidence="7">
    <location>
        <begin position="214"/>
        <end position="236"/>
    </location>
</feature>
<organism evidence="9 10">
    <name type="scientific">Rubrobacter taiwanensis</name>
    <dbReference type="NCBI Taxonomy" id="185139"/>
    <lineage>
        <taxon>Bacteria</taxon>
        <taxon>Bacillati</taxon>
        <taxon>Actinomycetota</taxon>
        <taxon>Rubrobacteria</taxon>
        <taxon>Rubrobacterales</taxon>
        <taxon>Rubrobacteraceae</taxon>
        <taxon>Rubrobacter</taxon>
    </lineage>
</organism>
<evidence type="ECO:0000256" key="2">
    <source>
        <dbReference type="ARBA" id="ARBA00022448"/>
    </source>
</evidence>
<comment type="caution">
    <text evidence="9">The sequence shown here is derived from an EMBL/GenBank/DDBJ whole genome shotgun (WGS) entry which is preliminary data.</text>
</comment>
<dbReference type="AlphaFoldDB" id="A0A4R1BQG4"/>
<name>A0A4R1BQG4_9ACTN</name>
<dbReference type="CDD" id="cd06261">
    <property type="entry name" value="TM_PBP2"/>
    <property type="match status" value="1"/>
</dbReference>
<evidence type="ECO:0000256" key="3">
    <source>
        <dbReference type="ARBA" id="ARBA00022475"/>
    </source>
</evidence>
<protein>
    <submittedName>
        <fullName evidence="9">Sugar ABC transporter permease</fullName>
    </submittedName>
</protein>
<dbReference type="InterPro" id="IPR000515">
    <property type="entry name" value="MetI-like"/>
</dbReference>
<dbReference type="PANTHER" id="PTHR30193">
    <property type="entry name" value="ABC TRANSPORTER PERMEASE PROTEIN"/>
    <property type="match status" value="1"/>
</dbReference>
<keyword evidence="10" id="KW-1185">Reference proteome</keyword>
<keyword evidence="5 7" id="KW-1133">Transmembrane helix</keyword>
<evidence type="ECO:0000256" key="5">
    <source>
        <dbReference type="ARBA" id="ARBA00022989"/>
    </source>
</evidence>
<dbReference type="PANTHER" id="PTHR30193:SF37">
    <property type="entry name" value="INNER MEMBRANE ABC TRANSPORTER PERMEASE PROTEIN YCJO"/>
    <property type="match status" value="1"/>
</dbReference>
<evidence type="ECO:0000256" key="1">
    <source>
        <dbReference type="ARBA" id="ARBA00004651"/>
    </source>
</evidence>
<keyword evidence="4 7" id="KW-0812">Transmembrane</keyword>
<feature type="domain" description="ABC transmembrane type-1" evidence="8">
    <location>
        <begin position="79"/>
        <end position="293"/>
    </location>
</feature>
<dbReference type="Proteomes" id="UP000295244">
    <property type="component" value="Unassembled WGS sequence"/>
</dbReference>
<dbReference type="InterPro" id="IPR051393">
    <property type="entry name" value="ABC_transporter_permease"/>
</dbReference>
<reference evidence="9 10" key="1">
    <citation type="submission" date="2019-03" db="EMBL/GenBank/DDBJ databases">
        <title>Whole genome sequence of a novel Rubrobacter taiwanensis strain, isolated from Yellowstone National Park.</title>
        <authorList>
            <person name="Freed S."/>
            <person name="Ramaley R.F."/>
            <person name="Kyndt J.A."/>
        </authorList>
    </citation>
    <scope>NUCLEOTIDE SEQUENCE [LARGE SCALE GENOMIC DNA]</scope>
    <source>
        <strain evidence="9 10">Yellowstone</strain>
    </source>
</reference>
<feature type="transmembrane region" description="Helical" evidence="7">
    <location>
        <begin position="21"/>
        <end position="49"/>
    </location>
</feature>